<evidence type="ECO:0000313" key="4">
    <source>
        <dbReference type="Proteomes" id="UP001427805"/>
    </source>
</evidence>
<reference evidence="3 4" key="1">
    <citation type="submission" date="2024-05" db="EMBL/GenBank/DDBJ databases">
        <title>Sphingomonas sp. HF-S3 16S ribosomal RNA gene Genome sequencing and assembly.</title>
        <authorList>
            <person name="Lee H."/>
        </authorList>
    </citation>
    <scope>NUCLEOTIDE SEQUENCE [LARGE SCALE GENOMIC DNA]</scope>
    <source>
        <strain evidence="3 4">HF-S3</strain>
    </source>
</reference>
<organism evidence="3 4">
    <name type="scientific">Sphingomonas rustica</name>
    <dbReference type="NCBI Taxonomy" id="3103142"/>
    <lineage>
        <taxon>Bacteria</taxon>
        <taxon>Pseudomonadati</taxon>
        <taxon>Pseudomonadota</taxon>
        <taxon>Alphaproteobacteria</taxon>
        <taxon>Sphingomonadales</taxon>
        <taxon>Sphingomonadaceae</taxon>
        <taxon>Sphingomonas</taxon>
    </lineage>
</organism>
<evidence type="ECO:0000256" key="2">
    <source>
        <dbReference type="SAM" id="Phobius"/>
    </source>
</evidence>
<feature type="compositionally biased region" description="Basic and acidic residues" evidence="1">
    <location>
        <begin position="136"/>
        <end position="151"/>
    </location>
</feature>
<keyword evidence="2" id="KW-1133">Transmembrane helix</keyword>
<dbReference type="Proteomes" id="UP001427805">
    <property type="component" value="Unassembled WGS sequence"/>
</dbReference>
<keyword evidence="2" id="KW-0812">Transmembrane</keyword>
<feature type="region of interest" description="Disordered" evidence="1">
    <location>
        <begin position="78"/>
        <end position="157"/>
    </location>
</feature>
<feature type="compositionally biased region" description="Low complexity" evidence="1">
    <location>
        <begin position="110"/>
        <end position="131"/>
    </location>
</feature>
<evidence type="ECO:0000313" key="3">
    <source>
        <dbReference type="EMBL" id="MEN3749595.1"/>
    </source>
</evidence>
<dbReference type="RefSeq" id="WP_346248641.1">
    <property type="nucleotide sequence ID" value="NZ_JBDIZK010000015.1"/>
</dbReference>
<keyword evidence="4" id="KW-1185">Reference proteome</keyword>
<name>A0ABV0BED1_9SPHN</name>
<feature type="transmembrane region" description="Helical" evidence="2">
    <location>
        <begin position="53"/>
        <end position="73"/>
    </location>
</feature>
<dbReference type="EMBL" id="JBDIZK010000015">
    <property type="protein sequence ID" value="MEN3749595.1"/>
    <property type="molecule type" value="Genomic_DNA"/>
</dbReference>
<feature type="region of interest" description="Disordered" evidence="1">
    <location>
        <begin position="1"/>
        <end position="49"/>
    </location>
</feature>
<protein>
    <submittedName>
        <fullName evidence="3">DUF3606 domain-containing protein</fullName>
    </submittedName>
</protein>
<evidence type="ECO:0000256" key="1">
    <source>
        <dbReference type="SAM" id="MobiDB-lite"/>
    </source>
</evidence>
<comment type="caution">
    <text evidence="3">The sequence shown here is derived from an EMBL/GenBank/DDBJ whole genome shotgun (WGS) entry which is preliminary data.</text>
</comment>
<dbReference type="InterPro" id="IPR022037">
    <property type="entry name" value="DUF3606"/>
</dbReference>
<proteinExistence type="predicted"/>
<dbReference type="Pfam" id="PF12244">
    <property type="entry name" value="DUF3606"/>
    <property type="match status" value="1"/>
</dbReference>
<gene>
    <name evidence="3" type="ORF">TPR58_20650</name>
</gene>
<accession>A0ABV0BED1</accession>
<sequence length="197" mass="20298">MTHQRPIPEDQTSPYPIQPAPIEASSQDDPTPVETEASDSAPDGSIGGLSTRVLTVGAAIGVGAVAAVGGLIYSRRARNAKAEAKTAKAPAKPRKAPSGKSGGGKKANGTKKAPAAKASAPAAAATAPKATASKRKSGDDKTMRDGRDRARVSASEPYELKYFARKHGLSADDARDIIKAAGSDRKKANKLAEDRSR</sequence>
<keyword evidence="2" id="KW-0472">Membrane</keyword>